<reference evidence="1 2" key="1">
    <citation type="submission" date="2017-09" db="EMBL/GenBank/DDBJ databases">
        <title>SPAdes assembly of the Mesoplasma lactucae genome.</title>
        <authorList>
            <person name="Knight T.F."/>
            <person name="Rubinstein R."/>
            <person name="Citino T."/>
        </authorList>
    </citation>
    <scope>NUCLEOTIDE SEQUENCE [LARGE SCALE GENOMIC DNA]</scope>
    <source>
        <strain evidence="1 2">831-C4</strain>
    </source>
</reference>
<dbReference type="Proteomes" id="UP000232227">
    <property type="component" value="Chromosome"/>
</dbReference>
<dbReference type="EMBL" id="CP023668">
    <property type="protein sequence ID" value="ATG97506.1"/>
    <property type="molecule type" value="Genomic_DNA"/>
</dbReference>
<dbReference type="PROSITE" id="PS51257">
    <property type="entry name" value="PROKAR_LIPOPROTEIN"/>
    <property type="match status" value="1"/>
</dbReference>
<protein>
    <submittedName>
        <fullName evidence="1">Uncharacterized protein</fullName>
    </submittedName>
</protein>
<accession>A0A291IS24</accession>
<name>A0A291IS24_9MOLU</name>
<dbReference type="RefSeq" id="WP_096862794.1">
    <property type="nucleotide sequence ID" value="NZ_CP023668.1"/>
</dbReference>
<dbReference type="KEGG" id="mlac:CP520_01930"/>
<keyword evidence="2" id="KW-1185">Reference proteome</keyword>
<gene>
    <name evidence="1" type="ORF">CP520_01930</name>
</gene>
<organism evidence="1 2">
    <name type="scientific">Mesoplasma lactucae ATCC 49193</name>
    <dbReference type="NCBI Taxonomy" id="81460"/>
    <lineage>
        <taxon>Bacteria</taxon>
        <taxon>Bacillati</taxon>
        <taxon>Mycoplasmatota</taxon>
        <taxon>Mollicutes</taxon>
        <taxon>Entomoplasmatales</taxon>
        <taxon>Entomoplasmataceae</taxon>
        <taxon>Mesoplasma</taxon>
    </lineage>
</organism>
<evidence type="ECO:0000313" key="1">
    <source>
        <dbReference type="EMBL" id="ATG97506.1"/>
    </source>
</evidence>
<proteinExistence type="predicted"/>
<dbReference type="AlphaFoldDB" id="A0A291IS24"/>
<evidence type="ECO:0000313" key="2">
    <source>
        <dbReference type="Proteomes" id="UP000232227"/>
    </source>
</evidence>
<sequence length="174" mass="19753">MKKIILPIMSVLISSVASTTTISCSKSVAKQEESNNKVLIDDWNSHFSNDCELMANFNLNDKMKNLFDKEYIWNNVKDFFSFDNSGKTKEIIENTYELTWIQGSPSLINGDDSIQSNIDHIRVSKTGVYGLSIVVGNKKWHSDYEKTNSYSDLDKLNKSLNEVKIIISKSLITV</sequence>